<dbReference type="Pfam" id="PF04119">
    <property type="entry name" value="HSP9_HSP12"/>
    <property type="match status" value="1"/>
</dbReference>
<dbReference type="PIRSF" id="PIRSF002590">
    <property type="entry name" value="HSP9/HSP12_fun"/>
    <property type="match status" value="1"/>
</dbReference>
<proteinExistence type="predicted"/>
<keyword evidence="3" id="KW-1185">Reference proteome</keyword>
<feature type="region of interest" description="Disordered" evidence="1">
    <location>
        <begin position="1"/>
        <end position="70"/>
    </location>
</feature>
<dbReference type="InterPro" id="IPR007250">
    <property type="entry name" value="HSP9_HSP12"/>
</dbReference>
<reference evidence="2" key="1">
    <citation type="journal article" date="2023" name="BMC Genomics">
        <title>Chromosome-level genome assemblies of Cutaneotrichosporon spp. (Trichosporonales, Basidiomycota) reveal imbalanced evolution between nucleotide sequences and chromosome synteny.</title>
        <authorList>
            <person name="Kobayashi Y."/>
            <person name="Kayamori A."/>
            <person name="Aoki K."/>
            <person name="Shiwa Y."/>
            <person name="Matsutani M."/>
            <person name="Fujita N."/>
            <person name="Sugita T."/>
            <person name="Iwasaki W."/>
            <person name="Tanaka N."/>
            <person name="Takashima M."/>
        </authorList>
    </citation>
    <scope>NUCLEOTIDE SEQUENCE</scope>
    <source>
        <strain evidence="2">HIS019</strain>
    </source>
</reference>
<dbReference type="KEGG" id="ccac:CcaHIS019_0110180"/>
<evidence type="ECO:0000256" key="1">
    <source>
        <dbReference type="SAM" id="MobiDB-lite"/>
    </source>
</evidence>
<gene>
    <name evidence="2" type="ORF">CcaverHIS019_0110180</name>
</gene>
<evidence type="ECO:0000313" key="2">
    <source>
        <dbReference type="EMBL" id="BEI88300.1"/>
    </source>
</evidence>
<feature type="compositionally biased region" description="Basic and acidic residues" evidence="1">
    <location>
        <begin position="1"/>
        <end position="35"/>
    </location>
</feature>
<dbReference type="AlphaFoldDB" id="A0AA48I5N2"/>
<dbReference type="EMBL" id="AP028212">
    <property type="protein sequence ID" value="BEI88300.1"/>
    <property type="molecule type" value="Genomic_DNA"/>
</dbReference>
<dbReference type="RefSeq" id="XP_060453566.1">
    <property type="nucleotide sequence ID" value="XM_060596588.1"/>
</dbReference>
<evidence type="ECO:0000313" key="3">
    <source>
        <dbReference type="Proteomes" id="UP001233271"/>
    </source>
</evidence>
<feature type="compositionally biased region" description="Basic and acidic residues" evidence="1">
    <location>
        <begin position="60"/>
        <end position="70"/>
    </location>
</feature>
<dbReference type="Gene3D" id="6.10.280.100">
    <property type="match status" value="1"/>
</dbReference>
<dbReference type="GeneID" id="85492171"/>
<dbReference type="Proteomes" id="UP001233271">
    <property type="component" value="Chromosome 1"/>
</dbReference>
<sequence length="70" mass="7688">MTDHGRRDLSDKIAAKLKPESRKTVAESTGDKVAGKLDAAASRMQPQHHKSVGQKISDAFTRDTSNRRVV</sequence>
<protein>
    <submittedName>
        <fullName evidence="2">Uncharacterized protein</fullName>
    </submittedName>
</protein>
<accession>A0AA48I5N2</accession>
<name>A0AA48I5N2_9TREE</name>
<organism evidence="2 3">
    <name type="scientific">Cutaneotrichosporon cavernicola</name>
    <dbReference type="NCBI Taxonomy" id="279322"/>
    <lineage>
        <taxon>Eukaryota</taxon>
        <taxon>Fungi</taxon>
        <taxon>Dikarya</taxon>
        <taxon>Basidiomycota</taxon>
        <taxon>Agaricomycotina</taxon>
        <taxon>Tremellomycetes</taxon>
        <taxon>Trichosporonales</taxon>
        <taxon>Trichosporonaceae</taxon>
        <taxon>Cutaneotrichosporon</taxon>
    </lineage>
</organism>